<dbReference type="AlphaFoldDB" id="A0A417Y7C9"/>
<evidence type="ECO:0000259" key="2">
    <source>
        <dbReference type="Pfam" id="PF01494"/>
    </source>
</evidence>
<dbReference type="Pfam" id="PF01494">
    <property type="entry name" value="FAD_binding_3"/>
    <property type="match status" value="1"/>
</dbReference>
<evidence type="ECO:0000313" key="3">
    <source>
        <dbReference type="EMBL" id="RHW28593.1"/>
    </source>
</evidence>
<protein>
    <submittedName>
        <fullName evidence="3">Bifunctional 3-(3-hydroxy-phenyl)propionate/3-hydroxycinnamic acid hydroxylase</fullName>
    </submittedName>
</protein>
<sequence length="544" mass="60432">MTEVSATDVLVVGAGPCGITLANLLALWGVRAIVLDAEPDIYPHPRAVGIDDESLRTYQSIGVVERLLEDITQNTPIRYYTSWGRLIAHVEPTVRPFGWPRRNNFLQPLFEATLRERLDESASVDLRLGATLTGYEQDTEGVRAMVEDASWTSSVIRARYLVGTDGGRSTVRRLAGIEMIGSTAPQKWLVVDVVEDDLDAPYSAVYCDPQRPVLMVPLPYGHRRFEFKLLPGDDEETLTDPTRVLEELIAPRYPAGSQPRVLRSTVYWHHSRTAERFRDRRVFLAGDAAHLQPPFFGQGMNSGIRDATNLAWKLAFVLGGHGGEQLLDSYDTERREHARTMVQFATRMGELYSPYNGVTERFRDLAFRGAQKVPGARDYILQMKYKPMPRYVRGAVVSYAGEVKGAPVGTMFGQPDVELIDGRRVKLDEALGTSFAVIGLHVDPETLLSPASAAWWRASGALFVHVLAPRGRAGPEPGERRKRPSVVTGGDNLQVEDVDGGFRDWILRRPGDDVIVLRPDRYVAAICSRDGLEAVTAQLRGLLA</sequence>
<dbReference type="EMBL" id="QXGH01000009">
    <property type="protein sequence ID" value="RHW28593.1"/>
    <property type="molecule type" value="Genomic_DNA"/>
</dbReference>
<keyword evidence="1" id="KW-0560">Oxidoreductase</keyword>
<dbReference type="PANTHER" id="PTHR43476">
    <property type="entry name" value="3-(3-HYDROXY-PHENYL)PROPIONATE/3-HYDROXYCINNAMIC ACID HYDROXYLASE"/>
    <property type="match status" value="1"/>
</dbReference>
<dbReference type="RefSeq" id="WP_118921989.1">
    <property type="nucleotide sequence ID" value="NZ_QXGH01000009.1"/>
</dbReference>
<dbReference type="InterPro" id="IPR002938">
    <property type="entry name" value="FAD-bd"/>
</dbReference>
<dbReference type="Proteomes" id="UP000283644">
    <property type="component" value="Unassembled WGS sequence"/>
</dbReference>
<accession>A0A417Y7C9</accession>
<organism evidence="3 4">
    <name type="scientific">Nocardioides immobilis</name>
    <dbReference type="NCBI Taxonomy" id="2049295"/>
    <lineage>
        <taxon>Bacteria</taxon>
        <taxon>Bacillati</taxon>
        <taxon>Actinomycetota</taxon>
        <taxon>Actinomycetes</taxon>
        <taxon>Propionibacteriales</taxon>
        <taxon>Nocardioidaceae</taxon>
        <taxon>Nocardioides</taxon>
    </lineage>
</organism>
<feature type="domain" description="FAD-binding" evidence="2">
    <location>
        <begin position="7"/>
        <end position="345"/>
    </location>
</feature>
<dbReference type="GO" id="GO:0019622">
    <property type="term" value="P:3-(3-hydroxy)phenylpropionate catabolic process"/>
    <property type="evidence" value="ECO:0007669"/>
    <property type="project" value="TreeGrafter"/>
</dbReference>
<dbReference type="Gene3D" id="3.30.70.2450">
    <property type="match status" value="1"/>
</dbReference>
<dbReference type="OrthoDB" id="3316391at2"/>
<dbReference type="NCBIfam" id="NF004831">
    <property type="entry name" value="PRK06183.1-5"/>
    <property type="match status" value="1"/>
</dbReference>
<dbReference type="GO" id="GO:0071949">
    <property type="term" value="F:FAD binding"/>
    <property type="evidence" value="ECO:0007669"/>
    <property type="project" value="InterPro"/>
</dbReference>
<proteinExistence type="predicted"/>
<dbReference type="PRINTS" id="PR00420">
    <property type="entry name" value="RNGMNOXGNASE"/>
</dbReference>
<dbReference type="NCBIfam" id="NF004829">
    <property type="entry name" value="PRK06183.1-3"/>
    <property type="match status" value="1"/>
</dbReference>
<keyword evidence="4" id="KW-1185">Reference proteome</keyword>
<reference evidence="3 4" key="1">
    <citation type="submission" date="2018-09" db="EMBL/GenBank/DDBJ databases">
        <title>Genome sequencing of Nocardioides immobilis CCTCC AB 2017083 for comparison to Nocardioides silvaticus.</title>
        <authorList>
            <person name="Li C."/>
            <person name="Wang G."/>
        </authorList>
    </citation>
    <scope>NUCLEOTIDE SEQUENCE [LARGE SCALE GENOMIC DNA]</scope>
    <source>
        <strain evidence="3 4">CCTCC AB 2017083</strain>
    </source>
</reference>
<dbReference type="InterPro" id="IPR036188">
    <property type="entry name" value="FAD/NAD-bd_sf"/>
</dbReference>
<dbReference type="InterPro" id="IPR050631">
    <property type="entry name" value="PheA/TfdB_FAD_monoxygenase"/>
</dbReference>
<dbReference type="SUPFAM" id="SSF51905">
    <property type="entry name" value="FAD/NAD(P)-binding domain"/>
    <property type="match status" value="1"/>
</dbReference>
<dbReference type="GO" id="GO:0008688">
    <property type="term" value="F:3-(3-hydroxyphenyl)propionate hydroxylase activity"/>
    <property type="evidence" value="ECO:0007669"/>
    <property type="project" value="TreeGrafter"/>
</dbReference>
<comment type="caution">
    <text evidence="3">The sequence shown here is derived from an EMBL/GenBank/DDBJ whole genome shotgun (WGS) entry which is preliminary data.</text>
</comment>
<evidence type="ECO:0000256" key="1">
    <source>
        <dbReference type="ARBA" id="ARBA00023002"/>
    </source>
</evidence>
<dbReference type="PANTHER" id="PTHR43476:SF3">
    <property type="entry name" value="FAD-BINDING MONOOXYGENASE"/>
    <property type="match status" value="1"/>
</dbReference>
<evidence type="ECO:0000313" key="4">
    <source>
        <dbReference type="Proteomes" id="UP000283644"/>
    </source>
</evidence>
<name>A0A417Y7C9_9ACTN</name>
<dbReference type="Gene3D" id="3.50.50.60">
    <property type="entry name" value="FAD/NAD(P)-binding domain"/>
    <property type="match status" value="1"/>
</dbReference>
<gene>
    <name evidence="3" type="ORF">D0Z08_01630</name>
</gene>